<dbReference type="Gene3D" id="2.40.30.170">
    <property type="match status" value="1"/>
</dbReference>
<feature type="domain" description="Multidrug resistance protein MdtA-like barrel-sandwich hybrid" evidence="2">
    <location>
        <begin position="79"/>
        <end position="220"/>
    </location>
</feature>
<evidence type="ECO:0000313" key="3">
    <source>
        <dbReference type="EMBL" id="MBE0348862.1"/>
    </source>
</evidence>
<protein>
    <recommendedName>
        <fullName evidence="2">Multidrug resistance protein MdtA-like barrel-sandwich hybrid domain-containing protein</fullName>
    </recommendedName>
</protein>
<gene>
    <name evidence="3" type="ORF">PPEP_b0715</name>
</gene>
<organism evidence="3 4">
    <name type="scientific">Pseudoalteromonas peptidolytica F12-50-A1</name>
    <dbReference type="NCBI Taxonomy" id="1315280"/>
    <lineage>
        <taxon>Bacteria</taxon>
        <taxon>Pseudomonadati</taxon>
        <taxon>Pseudomonadota</taxon>
        <taxon>Gammaproteobacteria</taxon>
        <taxon>Alteromonadales</taxon>
        <taxon>Pseudoalteromonadaceae</taxon>
        <taxon>Pseudoalteromonas</taxon>
    </lineage>
</organism>
<dbReference type="Gene3D" id="1.10.287.470">
    <property type="entry name" value="Helix hairpin bin"/>
    <property type="match status" value="1"/>
</dbReference>
<name>A0A8I0MZB4_9GAMM</name>
<dbReference type="InterPro" id="IPR006143">
    <property type="entry name" value="RND_pump_MFP"/>
</dbReference>
<evidence type="ECO:0000256" key="1">
    <source>
        <dbReference type="ARBA" id="ARBA00009477"/>
    </source>
</evidence>
<dbReference type="EMBL" id="AQHF01000034">
    <property type="protein sequence ID" value="MBE0348862.1"/>
    <property type="molecule type" value="Genomic_DNA"/>
</dbReference>
<dbReference type="GO" id="GO:1990281">
    <property type="term" value="C:efflux pump complex"/>
    <property type="evidence" value="ECO:0007669"/>
    <property type="project" value="TreeGrafter"/>
</dbReference>
<reference evidence="3 4" key="1">
    <citation type="submission" date="2015-06" db="EMBL/GenBank/DDBJ databases">
        <title>Genome sequence of Pseudoalteromonas peptidolytica.</title>
        <authorList>
            <person name="Xie B.-B."/>
            <person name="Rong J.-C."/>
            <person name="Qin Q.-L."/>
            <person name="Zhang Y.-Z."/>
        </authorList>
    </citation>
    <scope>NUCLEOTIDE SEQUENCE [LARGE SCALE GENOMIC DNA]</scope>
    <source>
        <strain evidence="3 4">F12-50-A1</strain>
    </source>
</reference>
<keyword evidence="4" id="KW-1185">Reference proteome</keyword>
<sequence length="389" mass="42983">MKENKNKSLYHKFRGRVSALILVLLVGVTACFALFGVTKVPANTHTSQAVFPLVSSVPIAVTDHQVSLSLSGILKPAEQTDVAFEVSGKVVWLHEAFVVGGIVKKGEVLARLDPFDYQTQLLNKQAELALAQSHLSEQLALAKVAKKEWENNPHVTELALREPQVSSARAHLKAAEAGLAQAQKNLARTKYYAPYDALVTRRDTGLGQVINIGQQLGIVVNLSYGELHVPIAQFDLPFLPPLPVSEVTITADDIQRVGTLTRHTGLLSERTRMAYFLIKVEDPYALHSTLPAIHFGQFLQAQVPGNILKNVLKIPQEWIKNEMLWLVSPTQQLVQFPVNVLRREHNSVLISAPPYTDHQLVTHLPDYPQAGMQVRTNTAHTQLAVKGDE</sequence>
<dbReference type="GO" id="GO:0015562">
    <property type="term" value="F:efflux transmembrane transporter activity"/>
    <property type="evidence" value="ECO:0007669"/>
    <property type="project" value="TreeGrafter"/>
</dbReference>
<proteinExistence type="inferred from homology"/>
<comment type="caution">
    <text evidence="3">The sequence shown here is derived from an EMBL/GenBank/DDBJ whole genome shotgun (WGS) entry which is preliminary data.</text>
</comment>
<dbReference type="Gene3D" id="2.40.50.100">
    <property type="match status" value="1"/>
</dbReference>
<dbReference type="AlphaFoldDB" id="A0A8I0MZB4"/>
<dbReference type="PANTHER" id="PTHR30469">
    <property type="entry name" value="MULTIDRUG RESISTANCE PROTEIN MDTA"/>
    <property type="match status" value="1"/>
</dbReference>
<dbReference type="PROSITE" id="PS51257">
    <property type="entry name" value="PROKAR_LIPOPROTEIN"/>
    <property type="match status" value="1"/>
</dbReference>
<dbReference type="Pfam" id="PF25917">
    <property type="entry name" value="BSH_RND"/>
    <property type="match status" value="1"/>
</dbReference>
<dbReference type="NCBIfam" id="TIGR01730">
    <property type="entry name" value="RND_mfp"/>
    <property type="match status" value="1"/>
</dbReference>
<dbReference type="RefSeq" id="WP_147389163.1">
    <property type="nucleotide sequence ID" value="NZ_AQHF01000034.1"/>
</dbReference>
<evidence type="ECO:0000313" key="4">
    <source>
        <dbReference type="Proteomes" id="UP000660708"/>
    </source>
</evidence>
<dbReference type="PANTHER" id="PTHR30469:SF12">
    <property type="entry name" value="MULTIDRUG RESISTANCE PROTEIN MDTA"/>
    <property type="match status" value="1"/>
</dbReference>
<dbReference type="SUPFAM" id="SSF111369">
    <property type="entry name" value="HlyD-like secretion proteins"/>
    <property type="match status" value="1"/>
</dbReference>
<evidence type="ECO:0000259" key="2">
    <source>
        <dbReference type="Pfam" id="PF25917"/>
    </source>
</evidence>
<accession>A0A8I0MZB4</accession>
<dbReference type="InterPro" id="IPR058625">
    <property type="entry name" value="MdtA-like_BSH"/>
</dbReference>
<dbReference type="Proteomes" id="UP000660708">
    <property type="component" value="Unassembled WGS sequence"/>
</dbReference>
<comment type="similarity">
    <text evidence="1">Belongs to the membrane fusion protein (MFP) (TC 8.A.1) family.</text>
</comment>